<proteinExistence type="predicted"/>
<accession>A0ABW8BR52</accession>
<organism evidence="1 2">
    <name type="scientific">Vreelandella lionensis</name>
    <dbReference type="NCBI Taxonomy" id="1144478"/>
    <lineage>
        <taxon>Bacteria</taxon>
        <taxon>Pseudomonadati</taxon>
        <taxon>Pseudomonadota</taxon>
        <taxon>Gammaproteobacteria</taxon>
        <taxon>Oceanospirillales</taxon>
        <taxon>Halomonadaceae</taxon>
        <taxon>Vreelandella</taxon>
    </lineage>
</organism>
<sequence length="81" mass="8386">MLLSGCAAAPPSPVPTLIINQCATPSPCTLPKSNPETNGELDLQLERTEAAWAQCAAEVDAVIACQEANHAETSPATRSPD</sequence>
<protein>
    <submittedName>
        <fullName evidence="1">Rz1-like lysis system protein LysC</fullName>
    </submittedName>
</protein>
<gene>
    <name evidence="1" type="primary">lysC</name>
    <name evidence="1" type="ORF">ACIGG6_03655</name>
</gene>
<evidence type="ECO:0000313" key="2">
    <source>
        <dbReference type="Proteomes" id="UP001614338"/>
    </source>
</evidence>
<dbReference type="NCBIfam" id="NF038368">
    <property type="entry name" value="P2_Rz1"/>
    <property type="match status" value="1"/>
</dbReference>
<dbReference type="EMBL" id="JBITWC010000004">
    <property type="protein sequence ID" value="MFI8749093.1"/>
    <property type="molecule type" value="Genomic_DNA"/>
</dbReference>
<dbReference type="Pfam" id="PF23793">
    <property type="entry name" value="LysC"/>
    <property type="match status" value="1"/>
</dbReference>
<reference evidence="1 2" key="1">
    <citation type="submission" date="2024-10" db="EMBL/GenBank/DDBJ databases">
        <title>The Natural Products Discovery Center: Release of the First 8490 Sequenced Strains for Exploring Actinobacteria Biosynthetic Diversity.</title>
        <authorList>
            <person name="Kalkreuter E."/>
            <person name="Kautsar S.A."/>
            <person name="Yang D."/>
            <person name="Bader C.D."/>
            <person name="Teijaro C.N."/>
            <person name="Fluegel L."/>
            <person name="Davis C.M."/>
            <person name="Simpson J.R."/>
            <person name="Lauterbach L."/>
            <person name="Steele A.D."/>
            <person name="Gui C."/>
            <person name="Meng S."/>
            <person name="Li G."/>
            <person name="Viehrig K."/>
            <person name="Ye F."/>
            <person name="Su P."/>
            <person name="Kiefer A.F."/>
            <person name="Nichols A."/>
            <person name="Cepeda A.J."/>
            <person name="Yan W."/>
            <person name="Fan B."/>
            <person name="Jiang Y."/>
            <person name="Adhikari A."/>
            <person name="Zheng C.-J."/>
            <person name="Schuster L."/>
            <person name="Cowan T.M."/>
            <person name="Smanski M.J."/>
            <person name="Chevrette M.G."/>
            <person name="De Carvalho L.P.S."/>
            <person name="Shen B."/>
        </authorList>
    </citation>
    <scope>NUCLEOTIDE SEQUENCE [LARGE SCALE GENOMIC DNA]</scope>
    <source>
        <strain evidence="1 2">NPDC077409</strain>
    </source>
</reference>
<dbReference type="Proteomes" id="UP001614338">
    <property type="component" value="Unassembled WGS sequence"/>
</dbReference>
<dbReference type="InterPro" id="IPR047737">
    <property type="entry name" value="LysC"/>
</dbReference>
<dbReference type="RefSeq" id="WP_399842338.1">
    <property type="nucleotide sequence ID" value="NZ_JBITWC010000004.1"/>
</dbReference>
<name>A0ABW8BR52_9GAMM</name>
<comment type="caution">
    <text evidence="1">The sequence shown here is derived from an EMBL/GenBank/DDBJ whole genome shotgun (WGS) entry which is preliminary data.</text>
</comment>
<dbReference type="InterPro" id="IPR058979">
    <property type="entry name" value="LysC-like"/>
</dbReference>
<keyword evidence="2" id="KW-1185">Reference proteome</keyword>
<evidence type="ECO:0000313" key="1">
    <source>
        <dbReference type="EMBL" id="MFI8749093.1"/>
    </source>
</evidence>